<feature type="domain" description="FLZ-type" evidence="8">
    <location>
        <begin position="28"/>
        <end position="72"/>
    </location>
</feature>
<evidence type="ECO:0000313" key="10">
    <source>
        <dbReference type="Proteomes" id="UP000325081"/>
    </source>
</evidence>
<dbReference type="EMBL" id="BKCP01004383">
    <property type="protein sequence ID" value="GER30684.1"/>
    <property type="molecule type" value="Genomic_DNA"/>
</dbReference>
<evidence type="ECO:0000256" key="4">
    <source>
        <dbReference type="ARBA" id="ARBA00022723"/>
    </source>
</evidence>
<proteinExistence type="inferred from homology"/>
<evidence type="ECO:0000259" key="8">
    <source>
        <dbReference type="PROSITE" id="PS51795"/>
    </source>
</evidence>
<evidence type="ECO:0000256" key="6">
    <source>
        <dbReference type="PROSITE-ProRule" id="PRU01131"/>
    </source>
</evidence>
<evidence type="ECO:0000256" key="2">
    <source>
        <dbReference type="ARBA" id="ARBA00009374"/>
    </source>
</evidence>
<keyword evidence="3" id="KW-0963">Cytoplasm</keyword>
<evidence type="ECO:0000256" key="5">
    <source>
        <dbReference type="ARBA" id="ARBA00022771"/>
    </source>
</evidence>
<reference evidence="10" key="1">
    <citation type="journal article" date="2019" name="Curr. Biol.">
        <title>Genome Sequence of Striga asiatica Provides Insight into the Evolution of Plant Parasitism.</title>
        <authorList>
            <person name="Yoshida S."/>
            <person name="Kim S."/>
            <person name="Wafula E.K."/>
            <person name="Tanskanen J."/>
            <person name="Kim Y.M."/>
            <person name="Honaas L."/>
            <person name="Yang Z."/>
            <person name="Spallek T."/>
            <person name="Conn C.E."/>
            <person name="Ichihashi Y."/>
            <person name="Cheong K."/>
            <person name="Cui S."/>
            <person name="Der J.P."/>
            <person name="Gundlach H."/>
            <person name="Jiao Y."/>
            <person name="Hori C."/>
            <person name="Ishida J.K."/>
            <person name="Kasahara H."/>
            <person name="Kiba T."/>
            <person name="Kim M.S."/>
            <person name="Koo N."/>
            <person name="Laohavisit A."/>
            <person name="Lee Y.H."/>
            <person name="Lumba S."/>
            <person name="McCourt P."/>
            <person name="Mortimer J.C."/>
            <person name="Mutuku J.M."/>
            <person name="Nomura T."/>
            <person name="Sasaki-Sekimoto Y."/>
            <person name="Seto Y."/>
            <person name="Wang Y."/>
            <person name="Wakatake T."/>
            <person name="Sakakibara H."/>
            <person name="Demura T."/>
            <person name="Yamaguchi S."/>
            <person name="Yoneyama K."/>
            <person name="Manabe R.I."/>
            <person name="Nelson D.C."/>
            <person name="Schulman A.H."/>
            <person name="Timko M.P."/>
            <person name="dePamphilis C.W."/>
            <person name="Choi D."/>
            <person name="Shirasu K."/>
        </authorList>
    </citation>
    <scope>NUCLEOTIDE SEQUENCE [LARGE SCALE GENOMIC DNA]</scope>
    <source>
        <strain evidence="10">cv. UVA1</strain>
    </source>
</reference>
<organism evidence="9 10">
    <name type="scientific">Striga asiatica</name>
    <name type="common">Asiatic witchweed</name>
    <name type="synonym">Buchnera asiatica</name>
    <dbReference type="NCBI Taxonomy" id="4170"/>
    <lineage>
        <taxon>Eukaryota</taxon>
        <taxon>Viridiplantae</taxon>
        <taxon>Streptophyta</taxon>
        <taxon>Embryophyta</taxon>
        <taxon>Tracheophyta</taxon>
        <taxon>Spermatophyta</taxon>
        <taxon>Magnoliopsida</taxon>
        <taxon>eudicotyledons</taxon>
        <taxon>Gunneridae</taxon>
        <taxon>Pentapetalae</taxon>
        <taxon>asterids</taxon>
        <taxon>lamiids</taxon>
        <taxon>Lamiales</taxon>
        <taxon>Orobanchaceae</taxon>
        <taxon>Buchnereae</taxon>
        <taxon>Striga</taxon>
    </lineage>
</organism>
<dbReference type="InterPro" id="IPR007650">
    <property type="entry name" value="Zf-FLZ_dom"/>
</dbReference>
<evidence type="ECO:0000256" key="3">
    <source>
        <dbReference type="ARBA" id="ARBA00022490"/>
    </source>
</evidence>
<dbReference type="AlphaFoldDB" id="A0A5A7PDG1"/>
<keyword evidence="4" id="KW-0479">Metal-binding</keyword>
<dbReference type="GO" id="GO:0008270">
    <property type="term" value="F:zinc ion binding"/>
    <property type="evidence" value="ECO:0007669"/>
    <property type="project" value="UniProtKB-KW"/>
</dbReference>
<accession>A0A5A7PDG1</accession>
<comment type="similarity">
    <text evidence="2">Belongs to the FLZ family.</text>
</comment>
<protein>
    <recommendedName>
        <fullName evidence="8">FLZ-type domain-containing protein</fullName>
    </recommendedName>
</protein>
<dbReference type="Proteomes" id="UP000325081">
    <property type="component" value="Unassembled WGS sequence"/>
</dbReference>
<keyword evidence="7" id="KW-1133">Transmembrane helix</keyword>
<evidence type="ECO:0000256" key="7">
    <source>
        <dbReference type="SAM" id="Phobius"/>
    </source>
</evidence>
<name>A0A5A7PDG1_STRAF</name>
<dbReference type="PANTHER" id="PTHR33059">
    <property type="entry name" value="FCS-LIKE ZINC FINGER 5"/>
    <property type="match status" value="1"/>
</dbReference>
<keyword evidence="7" id="KW-0812">Transmembrane</keyword>
<dbReference type="OrthoDB" id="1864056at2759"/>
<keyword evidence="5" id="KW-0862">Zinc</keyword>
<dbReference type="Pfam" id="PF04570">
    <property type="entry name" value="zf-FLZ"/>
    <property type="match status" value="1"/>
</dbReference>
<comment type="subcellular location">
    <subcellularLocation>
        <location evidence="1">Cytoplasm</location>
    </subcellularLocation>
</comment>
<keyword evidence="5" id="KW-0863">Zinc-finger</keyword>
<dbReference type="GO" id="GO:0005737">
    <property type="term" value="C:cytoplasm"/>
    <property type="evidence" value="ECO:0007669"/>
    <property type="project" value="UniProtKB-SubCell"/>
</dbReference>
<dbReference type="PANTHER" id="PTHR33059:SF4">
    <property type="entry name" value="FCS-LIKE ZINC FINGER 5"/>
    <property type="match status" value="1"/>
</dbReference>
<keyword evidence="7" id="KW-0472">Membrane</keyword>
<comment type="caution">
    <text evidence="9">The sequence shown here is derived from an EMBL/GenBank/DDBJ whole genome shotgun (WGS) entry which is preliminary data.</text>
</comment>
<keyword evidence="10" id="KW-1185">Reference proteome</keyword>
<sequence length="132" mass="14884">MKNSKSWVNILTIPSSSSRETMHKRGEDFLDTCEWCKKKIGEDKDRYMYGSFQVFCSIECRDRQVAVDDENNPPSPICQDHQFVFKPKASKVRGSNYILVLSCVLFLFSAFIVASAALSKAFGHLCSSALSN</sequence>
<dbReference type="PROSITE" id="PS51795">
    <property type="entry name" value="ZF_FLZ"/>
    <property type="match status" value="1"/>
</dbReference>
<evidence type="ECO:0000256" key="1">
    <source>
        <dbReference type="ARBA" id="ARBA00004496"/>
    </source>
</evidence>
<feature type="transmembrane region" description="Helical" evidence="7">
    <location>
        <begin position="97"/>
        <end position="118"/>
    </location>
</feature>
<evidence type="ECO:0000313" key="9">
    <source>
        <dbReference type="EMBL" id="GER30684.1"/>
    </source>
</evidence>
<feature type="zinc finger region" description="FLZ-type" evidence="6">
    <location>
        <begin position="28"/>
        <end position="72"/>
    </location>
</feature>
<gene>
    <name evidence="9" type="ORF">STAS_06642</name>
</gene>